<keyword evidence="3" id="KW-1185">Reference proteome</keyword>
<protein>
    <submittedName>
        <fullName evidence="2">Uncharacterized protein</fullName>
    </submittedName>
</protein>
<proteinExistence type="predicted"/>
<organism evidence="2 3">
    <name type="scientific">Stylosanthes scabra</name>
    <dbReference type="NCBI Taxonomy" id="79078"/>
    <lineage>
        <taxon>Eukaryota</taxon>
        <taxon>Viridiplantae</taxon>
        <taxon>Streptophyta</taxon>
        <taxon>Embryophyta</taxon>
        <taxon>Tracheophyta</taxon>
        <taxon>Spermatophyta</taxon>
        <taxon>Magnoliopsida</taxon>
        <taxon>eudicotyledons</taxon>
        <taxon>Gunneridae</taxon>
        <taxon>Pentapetalae</taxon>
        <taxon>rosids</taxon>
        <taxon>fabids</taxon>
        <taxon>Fabales</taxon>
        <taxon>Fabaceae</taxon>
        <taxon>Papilionoideae</taxon>
        <taxon>50 kb inversion clade</taxon>
        <taxon>dalbergioids sensu lato</taxon>
        <taxon>Dalbergieae</taxon>
        <taxon>Pterocarpus clade</taxon>
        <taxon>Stylosanthes</taxon>
    </lineage>
</organism>
<feature type="compositionally biased region" description="Basic residues" evidence="1">
    <location>
        <begin position="10"/>
        <end position="19"/>
    </location>
</feature>
<dbReference type="Proteomes" id="UP001341840">
    <property type="component" value="Unassembled WGS sequence"/>
</dbReference>
<feature type="region of interest" description="Disordered" evidence="1">
    <location>
        <begin position="1"/>
        <end position="28"/>
    </location>
</feature>
<gene>
    <name evidence="2" type="ORF">PIB30_023467</name>
</gene>
<evidence type="ECO:0000256" key="1">
    <source>
        <dbReference type="SAM" id="MobiDB-lite"/>
    </source>
</evidence>
<accession>A0ABU6R9P1</accession>
<dbReference type="EMBL" id="JASCZI010030290">
    <property type="protein sequence ID" value="MED6120702.1"/>
    <property type="molecule type" value="Genomic_DNA"/>
</dbReference>
<evidence type="ECO:0000313" key="3">
    <source>
        <dbReference type="Proteomes" id="UP001341840"/>
    </source>
</evidence>
<name>A0ABU6R9P1_9FABA</name>
<sequence length="102" mass="11895">MEDRPVNKQQPKRLRRERPRSRSEASLQLRRQYSTEGRRLLASHGDLLHPAPMRMTCVVTSVLKIGPDRPVRLENREPVLCPVRFICENRLVSDRSKIGQKP</sequence>
<evidence type="ECO:0000313" key="2">
    <source>
        <dbReference type="EMBL" id="MED6120702.1"/>
    </source>
</evidence>
<reference evidence="2 3" key="1">
    <citation type="journal article" date="2023" name="Plants (Basel)">
        <title>Bridging the Gap: Combining Genomics and Transcriptomics Approaches to Understand Stylosanthes scabra, an Orphan Legume from the Brazilian Caatinga.</title>
        <authorList>
            <person name="Ferreira-Neto J.R.C."/>
            <person name="da Silva M.D."/>
            <person name="Binneck E."/>
            <person name="de Melo N.F."/>
            <person name="da Silva R.H."/>
            <person name="de Melo A.L.T.M."/>
            <person name="Pandolfi V."/>
            <person name="Bustamante F.O."/>
            <person name="Brasileiro-Vidal A.C."/>
            <person name="Benko-Iseppon A.M."/>
        </authorList>
    </citation>
    <scope>NUCLEOTIDE SEQUENCE [LARGE SCALE GENOMIC DNA]</scope>
    <source>
        <tissue evidence="2">Leaves</tissue>
    </source>
</reference>
<comment type="caution">
    <text evidence="2">The sequence shown here is derived from an EMBL/GenBank/DDBJ whole genome shotgun (WGS) entry which is preliminary data.</text>
</comment>